<organism evidence="1 2">
    <name type="scientific">Polaromonas vacuolata</name>
    <dbReference type="NCBI Taxonomy" id="37448"/>
    <lineage>
        <taxon>Bacteria</taxon>
        <taxon>Pseudomonadati</taxon>
        <taxon>Pseudomonadota</taxon>
        <taxon>Betaproteobacteria</taxon>
        <taxon>Burkholderiales</taxon>
        <taxon>Comamonadaceae</taxon>
        <taxon>Polaromonas</taxon>
    </lineage>
</organism>
<name>A0A6H2HEF6_9BURK</name>
<dbReference type="Proteomes" id="UP000502041">
    <property type="component" value="Chromosome"/>
</dbReference>
<evidence type="ECO:0000313" key="1">
    <source>
        <dbReference type="EMBL" id="QJC57964.1"/>
    </source>
</evidence>
<protein>
    <submittedName>
        <fullName evidence="1">Uncharacterized protein</fullName>
    </submittedName>
</protein>
<proteinExistence type="predicted"/>
<dbReference type="AlphaFoldDB" id="A0A6H2HEF6"/>
<gene>
    <name evidence="1" type="ORF">HC248_03296</name>
</gene>
<dbReference type="EMBL" id="CP051461">
    <property type="protein sequence ID" value="QJC57964.1"/>
    <property type="molecule type" value="Genomic_DNA"/>
</dbReference>
<dbReference type="RefSeq" id="WP_168923400.1">
    <property type="nucleotide sequence ID" value="NZ_CP051461.1"/>
</dbReference>
<reference evidence="1 2" key="1">
    <citation type="submission" date="2020-04" db="EMBL/GenBank/DDBJ databases">
        <title>Complete genome of a Psychrophilic, Marine, Gas Vacuolate Bacterium Polaromonas vacuolata KCTC 22033T.</title>
        <authorList>
            <person name="Hwang K."/>
            <person name="Kim K.M."/>
        </authorList>
    </citation>
    <scope>NUCLEOTIDE SEQUENCE [LARGE SCALE GENOMIC DNA]</scope>
    <source>
        <strain evidence="1 2">KCTC 22033</strain>
    </source>
</reference>
<sequence length="70" mass="7857">MAADSTDRSEISDLIRSKITGSPLATERLQELINEYQPILFEIAKLRALDLTAVHPAIVFEPTATYRNIQ</sequence>
<dbReference type="KEGG" id="pvac:HC248_03296"/>
<keyword evidence="2" id="KW-1185">Reference proteome</keyword>
<evidence type="ECO:0000313" key="2">
    <source>
        <dbReference type="Proteomes" id="UP000502041"/>
    </source>
</evidence>
<accession>A0A6H2HEF6</accession>